<dbReference type="InterPro" id="IPR036271">
    <property type="entry name" value="Tet_transcr_reg_TetR-rel_C_sf"/>
</dbReference>
<keyword evidence="3" id="KW-0804">Transcription</keyword>
<dbReference type="SUPFAM" id="SSF48498">
    <property type="entry name" value="Tetracyclin repressor-like, C-terminal domain"/>
    <property type="match status" value="1"/>
</dbReference>
<dbReference type="RefSeq" id="WP_145431522.1">
    <property type="nucleotide sequence ID" value="NZ_CP036339.1"/>
</dbReference>
<dbReference type="KEGG" id="llh:I41_10680"/>
<sequence>MPNSTPNSTRHRLIESAIRRFYRDGFRNVGIDQVLADVGISKTAFYKHFESKDELMLAALEARNVWLQETFRDMIRSHGGPDPAAQLRGLFDVVERVINSDEFQGCIFVNAAMEFPLAHEPAHLAAAEHKRAIESIVRELAAEANADDPAAMAQDLCLIIEGAYVTRQVTGDPQTIAIARRVAESVIGKRLPTTAPSGVA</sequence>
<dbReference type="Proteomes" id="UP000317909">
    <property type="component" value="Chromosome"/>
</dbReference>
<feature type="domain" description="HTH tetR-type" evidence="5">
    <location>
        <begin position="7"/>
        <end position="67"/>
    </location>
</feature>
<dbReference type="EMBL" id="CP036339">
    <property type="protein sequence ID" value="QDT71906.1"/>
    <property type="molecule type" value="Genomic_DNA"/>
</dbReference>
<dbReference type="OrthoDB" id="116240at2"/>
<feature type="DNA-binding region" description="H-T-H motif" evidence="4">
    <location>
        <begin position="30"/>
        <end position="49"/>
    </location>
</feature>
<dbReference type="GO" id="GO:0003677">
    <property type="term" value="F:DNA binding"/>
    <property type="evidence" value="ECO:0007669"/>
    <property type="project" value="UniProtKB-UniRule"/>
</dbReference>
<reference evidence="6 7" key="1">
    <citation type="submission" date="2019-02" db="EMBL/GenBank/DDBJ databases">
        <title>Deep-cultivation of Planctomycetes and their phenomic and genomic characterization uncovers novel biology.</title>
        <authorList>
            <person name="Wiegand S."/>
            <person name="Jogler M."/>
            <person name="Boedeker C."/>
            <person name="Pinto D."/>
            <person name="Vollmers J."/>
            <person name="Rivas-Marin E."/>
            <person name="Kohn T."/>
            <person name="Peeters S.H."/>
            <person name="Heuer A."/>
            <person name="Rast P."/>
            <person name="Oberbeckmann S."/>
            <person name="Bunk B."/>
            <person name="Jeske O."/>
            <person name="Meyerdierks A."/>
            <person name="Storesund J.E."/>
            <person name="Kallscheuer N."/>
            <person name="Luecker S."/>
            <person name="Lage O.M."/>
            <person name="Pohl T."/>
            <person name="Merkel B.J."/>
            <person name="Hornburger P."/>
            <person name="Mueller R.-W."/>
            <person name="Bruemmer F."/>
            <person name="Labrenz M."/>
            <person name="Spormann A.M."/>
            <person name="Op den Camp H."/>
            <person name="Overmann J."/>
            <person name="Amann R."/>
            <person name="Jetten M.S.M."/>
            <person name="Mascher T."/>
            <person name="Medema M.H."/>
            <person name="Devos D.P."/>
            <person name="Kaster A.-K."/>
            <person name="Ovreas L."/>
            <person name="Rohde M."/>
            <person name="Galperin M.Y."/>
            <person name="Jogler C."/>
        </authorList>
    </citation>
    <scope>NUCLEOTIDE SEQUENCE [LARGE SCALE GENOMIC DNA]</scope>
    <source>
        <strain evidence="6 7">I41</strain>
    </source>
</reference>
<evidence type="ECO:0000313" key="6">
    <source>
        <dbReference type="EMBL" id="QDT71906.1"/>
    </source>
</evidence>
<organism evidence="6 7">
    <name type="scientific">Lacipirellula limnantheis</name>
    <dbReference type="NCBI Taxonomy" id="2528024"/>
    <lineage>
        <taxon>Bacteria</taxon>
        <taxon>Pseudomonadati</taxon>
        <taxon>Planctomycetota</taxon>
        <taxon>Planctomycetia</taxon>
        <taxon>Pirellulales</taxon>
        <taxon>Lacipirellulaceae</taxon>
        <taxon>Lacipirellula</taxon>
    </lineage>
</organism>
<keyword evidence="2 4" id="KW-0238">DNA-binding</keyword>
<dbReference type="PANTHER" id="PTHR47506:SF1">
    <property type="entry name" value="HTH-TYPE TRANSCRIPTIONAL REGULATOR YJDC"/>
    <property type="match status" value="1"/>
</dbReference>
<name>A0A517TU60_9BACT</name>
<dbReference type="PRINTS" id="PR00455">
    <property type="entry name" value="HTHTETR"/>
</dbReference>
<gene>
    <name evidence="6" type="primary">yjdC_1</name>
    <name evidence="6" type="ORF">I41_10680</name>
</gene>
<dbReference type="Pfam" id="PF16925">
    <property type="entry name" value="TetR_C_13"/>
    <property type="match status" value="1"/>
</dbReference>
<dbReference type="PROSITE" id="PS50977">
    <property type="entry name" value="HTH_TETR_2"/>
    <property type="match status" value="1"/>
</dbReference>
<accession>A0A517TU60</accession>
<dbReference type="Gene3D" id="1.10.357.10">
    <property type="entry name" value="Tetracycline Repressor, domain 2"/>
    <property type="match status" value="1"/>
</dbReference>
<keyword evidence="1" id="KW-0805">Transcription regulation</keyword>
<evidence type="ECO:0000256" key="4">
    <source>
        <dbReference type="PROSITE-ProRule" id="PRU00335"/>
    </source>
</evidence>
<dbReference type="AlphaFoldDB" id="A0A517TU60"/>
<dbReference type="SUPFAM" id="SSF46689">
    <property type="entry name" value="Homeodomain-like"/>
    <property type="match status" value="1"/>
</dbReference>
<protein>
    <submittedName>
        <fullName evidence="6">HTH-type transcriptional regulator YjdC</fullName>
    </submittedName>
</protein>
<dbReference type="InterPro" id="IPR011075">
    <property type="entry name" value="TetR_C"/>
</dbReference>
<dbReference type="Pfam" id="PF00440">
    <property type="entry name" value="TetR_N"/>
    <property type="match status" value="1"/>
</dbReference>
<evidence type="ECO:0000256" key="2">
    <source>
        <dbReference type="ARBA" id="ARBA00023125"/>
    </source>
</evidence>
<proteinExistence type="predicted"/>
<dbReference type="InterPro" id="IPR001647">
    <property type="entry name" value="HTH_TetR"/>
</dbReference>
<evidence type="ECO:0000313" key="7">
    <source>
        <dbReference type="Proteomes" id="UP000317909"/>
    </source>
</evidence>
<dbReference type="PANTHER" id="PTHR47506">
    <property type="entry name" value="TRANSCRIPTIONAL REGULATORY PROTEIN"/>
    <property type="match status" value="1"/>
</dbReference>
<evidence type="ECO:0000256" key="1">
    <source>
        <dbReference type="ARBA" id="ARBA00023015"/>
    </source>
</evidence>
<keyword evidence="7" id="KW-1185">Reference proteome</keyword>
<evidence type="ECO:0000259" key="5">
    <source>
        <dbReference type="PROSITE" id="PS50977"/>
    </source>
</evidence>
<dbReference type="InterPro" id="IPR009057">
    <property type="entry name" value="Homeodomain-like_sf"/>
</dbReference>
<evidence type="ECO:0000256" key="3">
    <source>
        <dbReference type="ARBA" id="ARBA00023163"/>
    </source>
</evidence>